<reference evidence="2 3" key="1">
    <citation type="submission" date="2024-02" db="EMBL/GenBank/DDBJ databases">
        <title>High-quality chromosome-scale genome assembly of Pensacola bahiagrass (Paspalum notatum Flugge var. saurae).</title>
        <authorList>
            <person name="Vega J.M."/>
            <person name="Podio M."/>
            <person name="Orjuela J."/>
            <person name="Siena L.A."/>
            <person name="Pessino S.C."/>
            <person name="Combes M.C."/>
            <person name="Mariac C."/>
            <person name="Albertini E."/>
            <person name="Pupilli F."/>
            <person name="Ortiz J.P.A."/>
            <person name="Leblanc O."/>
        </authorList>
    </citation>
    <scope>NUCLEOTIDE SEQUENCE [LARGE SCALE GENOMIC DNA]</scope>
    <source>
        <strain evidence="2">R1</strain>
        <tissue evidence="2">Leaf</tissue>
    </source>
</reference>
<sequence>MKKNDNGFNSDPVPARLDDATDVVEDGHGPLPTGQYVQRVRRFLIRGAPTNQINIRKTTLAYLERVDDGVEDGGEAAAADTHLRLGLQVLEPYLDGGHVDADPVDAVLELEQESLVVLVGDADEALQQRPLLLRAEAVQLDHAGTPVAAVERDDGVPHPVVGSFSSAAHRSASSSSSSLEDRENTSSPRRHMEPLSRRMLAIFWISVVASISCYSCCCSPPACPPPRASYRLPRTSSVARDVTVFPRE</sequence>
<organism evidence="2 3">
    <name type="scientific">Paspalum notatum var. saurae</name>
    <dbReference type="NCBI Taxonomy" id="547442"/>
    <lineage>
        <taxon>Eukaryota</taxon>
        <taxon>Viridiplantae</taxon>
        <taxon>Streptophyta</taxon>
        <taxon>Embryophyta</taxon>
        <taxon>Tracheophyta</taxon>
        <taxon>Spermatophyta</taxon>
        <taxon>Magnoliopsida</taxon>
        <taxon>Liliopsida</taxon>
        <taxon>Poales</taxon>
        <taxon>Poaceae</taxon>
        <taxon>PACMAD clade</taxon>
        <taxon>Panicoideae</taxon>
        <taxon>Andropogonodae</taxon>
        <taxon>Paspaleae</taxon>
        <taxon>Paspalinae</taxon>
        <taxon>Paspalum</taxon>
    </lineage>
</organism>
<dbReference type="Proteomes" id="UP001341281">
    <property type="component" value="Chromosome 04"/>
</dbReference>
<evidence type="ECO:0000256" key="1">
    <source>
        <dbReference type="SAM" id="MobiDB-lite"/>
    </source>
</evidence>
<feature type="region of interest" description="Disordered" evidence="1">
    <location>
        <begin position="152"/>
        <end position="191"/>
    </location>
</feature>
<accession>A0AAQ3TAY5</accession>
<dbReference type="EMBL" id="CP144748">
    <property type="protein sequence ID" value="WVZ69751.1"/>
    <property type="molecule type" value="Genomic_DNA"/>
</dbReference>
<feature type="compositionally biased region" description="Low complexity" evidence="1">
    <location>
        <begin position="163"/>
        <end position="178"/>
    </location>
</feature>
<evidence type="ECO:0000313" key="3">
    <source>
        <dbReference type="Proteomes" id="UP001341281"/>
    </source>
</evidence>
<feature type="non-terminal residue" evidence="2">
    <location>
        <position position="1"/>
    </location>
</feature>
<protein>
    <submittedName>
        <fullName evidence="2">Uncharacterized protein</fullName>
    </submittedName>
</protein>
<feature type="region of interest" description="Disordered" evidence="1">
    <location>
        <begin position="1"/>
        <end position="30"/>
    </location>
</feature>
<proteinExistence type="predicted"/>
<evidence type="ECO:0000313" key="2">
    <source>
        <dbReference type="EMBL" id="WVZ69751.1"/>
    </source>
</evidence>
<feature type="compositionally biased region" description="Basic and acidic residues" evidence="1">
    <location>
        <begin position="179"/>
        <end position="191"/>
    </location>
</feature>
<name>A0AAQ3TAY5_PASNO</name>
<dbReference type="AlphaFoldDB" id="A0AAQ3TAY5"/>
<gene>
    <name evidence="2" type="ORF">U9M48_018487</name>
</gene>
<keyword evidence="3" id="KW-1185">Reference proteome</keyword>